<dbReference type="AlphaFoldDB" id="A0A934IGU6"/>
<evidence type="ECO:0000313" key="3">
    <source>
        <dbReference type="EMBL" id="MBJ3764137.1"/>
    </source>
</evidence>
<dbReference type="InterPro" id="IPR000073">
    <property type="entry name" value="AB_hydrolase_1"/>
</dbReference>
<protein>
    <submittedName>
        <fullName evidence="3">Alpha/beta hydrolase</fullName>
    </submittedName>
</protein>
<dbReference type="InterPro" id="IPR000639">
    <property type="entry name" value="Epox_hydrolase-like"/>
</dbReference>
<keyword evidence="4" id="KW-1185">Reference proteome</keyword>
<dbReference type="Proteomes" id="UP000642488">
    <property type="component" value="Unassembled WGS sequence"/>
</dbReference>
<dbReference type="PRINTS" id="PR00412">
    <property type="entry name" value="EPOXHYDRLASE"/>
</dbReference>
<comment type="caution">
    <text evidence="3">The sequence shown here is derived from an EMBL/GenBank/DDBJ whole genome shotgun (WGS) entry which is preliminary data.</text>
</comment>
<accession>A0A934IGU6</accession>
<dbReference type="SUPFAM" id="SSF53474">
    <property type="entry name" value="alpha/beta-Hydrolases"/>
    <property type="match status" value="1"/>
</dbReference>
<dbReference type="InterPro" id="IPR029058">
    <property type="entry name" value="AB_hydrolase_fold"/>
</dbReference>
<dbReference type="GO" id="GO:0016787">
    <property type="term" value="F:hydrolase activity"/>
    <property type="evidence" value="ECO:0007669"/>
    <property type="project" value="UniProtKB-KW"/>
</dbReference>
<evidence type="ECO:0000256" key="1">
    <source>
        <dbReference type="ARBA" id="ARBA00022801"/>
    </source>
</evidence>
<dbReference type="PRINTS" id="PR00111">
    <property type="entry name" value="ABHYDROLASE"/>
</dbReference>
<sequence length="300" mass="32235">MDQLPFSSFPTSRIACGDVTLSVRRAGTGAPLVLLHGYPETALAWAQVAPALAQHFDVIVPDLRGYGASDAPPDDAGHSAYSKRQMGRDIVALLDALDLPRAHVLGHDRGARVAYRMALDHPDRVARLGVIEIIPTGSYWARWTAESALAAYHWTFLAQPSPLPERMIAADPQGYCDWTLASWTADKDLGVFDDAALAAYRAQMAEPARCAAMCADYRAGAGIDRALDDADIQAGRKIAAPMLFLHGNRGFPAKAGDPAAIWAELAEDITVATYDGGHFAMEEAPHEVISAALDFLADRT</sequence>
<gene>
    <name evidence="3" type="ORF">ILP92_15405</name>
</gene>
<dbReference type="PANTHER" id="PTHR43329">
    <property type="entry name" value="EPOXIDE HYDROLASE"/>
    <property type="match status" value="1"/>
</dbReference>
<name>A0A934IGU6_9RHOB</name>
<evidence type="ECO:0000259" key="2">
    <source>
        <dbReference type="Pfam" id="PF00561"/>
    </source>
</evidence>
<organism evidence="3 4">
    <name type="scientific">Palleronia pontilimi</name>
    <dbReference type="NCBI Taxonomy" id="1964209"/>
    <lineage>
        <taxon>Bacteria</taxon>
        <taxon>Pseudomonadati</taxon>
        <taxon>Pseudomonadota</taxon>
        <taxon>Alphaproteobacteria</taxon>
        <taxon>Rhodobacterales</taxon>
        <taxon>Roseobacteraceae</taxon>
        <taxon>Palleronia</taxon>
    </lineage>
</organism>
<feature type="domain" description="AB hydrolase-1" evidence="2">
    <location>
        <begin position="31"/>
        <end position="285"/>
    </location>
</feature>
<dbReference type="EMBL" id="JAEKPD010000016">
    <property type="protein sequence ID" value="MBJ3764137.1"/>
    <property type="molecule type" value="Genomic_DNA"/>
</dbReference>
<dbReference type="Pfam" id="PF00561">
    <property type="entry name" value="Abhydrolase_1"/>
    <property type="match status" value="1"/>
</dbReference>
<keyword evidence="1 3" id="KW-0378">Hydrolase</keyword>
<reference evidence="3" key="1">
    <citation type="submission" date="2020-12" db="EMBL/GenBank/DDBJ databases">
        <title>Bacterial taxonomy.</title>
        <authorList>
            <person name="Pan X."/>
        </authorList>
    </citation>
    <scope>NUCLEOTIDE SEQUENCE</scope>
    <source>
        <strain evidence="3">KCTC 52957</strain>
    </source>
</reference>
<dbReference type="Gene3D" id="3.40.50.1820">
    <property type="entry name" value="alpha/beta hydrolase"/>
    <property type="match status" value="1"/>
</dbReference>
<evidence type="ECO:0000313" key="4">
    <source>
        <dbReference type="Proteomes" id="UP000642488"/>
    </source>
</evidence>
<proteinExistence type="predicted"/>